<protein>
    <submittedName>
        <fullName evidence="1">Uncharacterized protein</fullName>
    </submittedName>
</protein>
<keyword evidence="2" id="KW-1185">Reference proteome</keyword>
<evidence type="ECO:0000313" key="1">
    <source>
        <dbReference type="EMBL" id="GCE16507.1"/>
    </source>
</evidence>
<dbReference type="Proteomes" id="UP000287188">
    <property type="component" value="Unassembled WGS sequence"/>
</dbReference>
<evidence type="ECO:0000313" key="2">
    <source>
        <dbReference type="Proteomes" id="UP000287188"/>
    </source>
</evidence>
<reference evidence="2" key="1">
    <citation type="submission" date="2018-12" db="EMBL/GenBank/DDBJ databases">
        <title>Tengunoibacter tsumagoiensis gen. nov., sp. nov., Dictyobacter kobayashii sp. nov., D. alpinus sp. nov., and D. joshuensis sp. nov. and description of Dictyobacteraceae fam. nov. within the order Ktedonobacterales isolated from Tengu-no-mugimeshi.</title>
        <authorList>
            <person name="Wang C.M."/>
            <person name="Zheng Y."/>
            <person name="Sakai Y."/>
            <person name="Toyoda A."/>
            <person name="Minakuchi Y."/>
            <person name="Abe K."/>
            <person name="Yokota A."/>
            <person name="Yabe S."/>
        </authorList>
    </citation>
    <scope>NUCLEOTIDE SEQUENCE [LARGE SCALE GENOMIC DNA]</scope>
    <source>
        <strain evidence="2">Uno11</strain>
    </source>
</reference>
<dbReference type="AlphaFoldDB" id="A0A402ABP1"/>
<dbReference type="EMBL" id="BIFS01000001">
    <property type="protein sequence ID" value="GCE16507.1"/>
    <property type="molecule type" value="Genomic_DNA"/>
</dbReference>
<accession>A0A402ABP1</accession>
<comment type="caution">
    <text evidence="1">The sequence shown here is derived from an EMBL/GenBank/DDBJ whole genome shotgun (WGS) entry which is preliminary data.</text>
</comment>
<proteinExistence type="predicted"/>
<organism evidence="1 2">
    <name type="scientific">Dictyobacter kobayashii</name>
    <dbReference type="NCBI Taxonomy" id="2014872"/>
    <lineage>
        <taxon>Bacteria</taxon>
        <taxon>Bacillati</taxon>
        <taxon>Chloroflexota</taxon>
        <taxon>Ktedonobacteria</taxon>
        <taxon>Ktedonobacterales</taxon>
        <taxon>Dictyobacteraceae</taxon>
        <taxon>Dictyobacter</taxon>
    </lineage>
</organism>
<gene>
    <name evidence="1" type="ORF">KDK_03070</name>
</gene>
<sequence>MCMQSYIIYKYATSGHIGGLPYDLPVMGDAVHTSLVASLIAGRSYGYQEYADNRDLASVTEACFIHRKRVAFSLYTSLDDFRNHQR</sequence>
<name>A0A402ABP1_9CHLR</name>